<name>A0A7N0SXM9_KALFE</name>
<dbReference type="GO" id="GO:0016491">
    <property type="term" value="F:oxidoreductase activity"/>
    <property type="evidence" value="ECO:0007669"/>
    <property type="project" value="TreeGrafter"/>
</dbReference>
<keyword evidence="2" id="KW-0732">Signal</keyword>
<dbReference type="PANTHER" id="PTHR11709:SF443">
    <property type="entry name" value="LACCASE-15"/>
    <property type="match status" value="1"/>
</dbReference>
<protein>
    <recommendedName>
        <fullName evidence="3">Plastocyanin-like domain-containing protein</fullName>
    </recommendedName>
</protein>
<dbReference type="InterPro" id="IPR011707">
    <property type="entry name" value="Cu-oxidase-like_N"/>
</dbReference>
<dbReference type="InterPro" id="IPR008972">
    <property type="entry name" value="Cupredoxin"/>
</dbReference>
<dbReference type="Proteomes" id="UP000594263">
    <property type="component" value="Unplaced"/>
</dbReference>
<dbReference type="GO" id="GO:0005507">
    <property type="term" value="F:copper ion binding"/>
    <property type="evidence" value="ECO:0007669"/>
    <property type="project" value="InterPro"/>
</dbReference>
<dbReference type="EnsemblPlants" id="Kaladp0011s1256.1.v1.1">
    <property type="protein sequence ID" value="Kaladp0011s1256.1.v1.1"/>
    <property type="gene ID" value="Kaladp0011s1256.v1.1"/>
</dbReference>
<comment type="similarity">
    <text evidence="1">Belongs to the multicopper oxidase family.</text>
</comment>
<dbReference type="Pfam" id="PF07732">
    <property type="entry name" value="Cu-oxidase_3"/>
    <property type="match status" value="1"/>
</dbReference>
<dbReference type="Gramene" id="Kaladp0011s1256.1.v1.1">
    <property type="protein sequence ID" value="Kaladp0011s1256.1.v1.1"/>
    <property type="gene ID" value="Kaladp0011s1256.v1.1"/>
</dbReference>
<keyword evidence="5" id="KW-1185">Reference proteome</keyword>
<evidence type="ECO:0000256" key="1">
    <source>
        <dbReference type="ARBA" id="ARBA00010609"/>
    </source>
</evidence>
<dbReference type="OMA" id="RTTRHYK"/>
<accession>A0A7N0SXM9</accession>
<evidence type="ECO:0000259" key="3">
    <source>
        <dbReference type="Pfam" id="PF07732"/>
    </source>
</evidence>
<sequence length="90" mass="10429">MMGFVKNYFILLVACCLLVYTAAFLTSPADAARDHYRFVVRDTRFKRLCSSKKMLTVNKQFPGPTIYARKGDTIYVNVINKSKFNITIHW</sequence>
<organism evidence="4 5">
    <name type="scientific">Kalanchoe fedtschenkoi</name>
    <name type="common">Lavender scallops</name>
    <name type="synonym">South American air plant</name>
    <dbReference type="NCBI Taxonomy" id="63787"/>
    <lineage>
        <taxon>Eukaryota</taxon>
        <taxon>Viridiplantae</taxon>
        <taxon>Streptophyta</taxon>
        <taxon>Embryophyta</taxon>
        <taxon>Tracheophyta</taxon>
        <taxon>Spermatophyta</taxon>
        <taxon>Magnoliopsida</taxon>
        <taxon>eudicotyledons</taxon>
        <taxon>Gunneridae</taxon>
        <taxon>Pentapetalae</taxon>
        <taxon>Saxifragales</taxon>
        <taxon>Crassulaceae</taxon>
        <taxon>Kalanchoe</taxon>
    </lineage>
</organism>
<dbReference type="InterPro" id="IPR045087">
    <property type="entry name" value="Cu-oxidase_fam"/>
</dbReference>
<proteinExistence type="inferred from homology"/>
<feature type="chain" id="PRO_5029764619" description="Plastocyanin-like domain-containing protein" evidence="2">
    <location>
        <begin position="24"/>
        <end position="90"/>
    </location>
</feature>
<dbReference type="PANTHER" id="PTHR11709">
    <property type="entry name" value="MULTI-COPPER OXIDASE"/>
    <property type="match status" value="1"/>
</dbReference>
<dbReference type="SUPFAM" id="SSF49503">
    <property type="entry name" value="Cupredoxins"/>
    <property type="match status" value="1"/>
</dbReference>
<reference evidence="4" key="1">
    <citation type="submission" date="2021-01" db="UniProtKB">
        <authorList>
            <consortium name="EnsemblPlants"/>
        </authorList>
    </citation>
    <scope>IDENTIFICATION</scope>
</reference>
<dbReference type="AlphaFoldDB" id="A0A7N0SXM9"/>
<evidence type="ECO:0000313" key="5">
    <source>
        <dbReference type="Proteomes" id="UP000594263"/>
    </source>
</evidence>
<evidence type="ECO:0000256" key="2">
    <source>
        <dbReference type="SAM" id="SignalP"/>
    </source>
</evidence>
<dbReference type="Gene3D" id="2.60.40.420">
    <property type="entry name" value="Cupredoxins - blue copper proteins"/>
    <property type="match status" value="1"/>
</dbReference>
<feature type="signal peptide" evidence="2">
    <location>
        <begin position="1"/>
        <end position="23"/>
    </location>
</feature>
<evidence type="ECO:0000313" key="4">
    <source>
        <dbReference type="EnsemblPlants" id="Kaladp0011s1256.1.v1.1"/>
    </source>
</evidence>
<feature type="domain" description="Plastocyanin-like" evidence="3">
    <location>
        <begin position="40"/>
        <end position="90"/>
    </location>
</feature>